<evidence type="ECO:0000313" key="1">
    <source>
        <dbReference type="EMBL" id="OMD38851.1"/>
    </source>
</evidence>
<comment type="caution">
    <text evidence="1">The sequence shown here is derived from an EMBL/GenBank/DDBJ whole genome shotgun (WGS) entry which is preliminary data.</text>
</comment>
<protein>
    <submittedName>
        <fullName evidence="1">Uncharacterized protein</fullName>
    </submittedName>
</protein>
<evidence type="ECO:0000313" key="2">
    <source>
        <dbReference type="Proteomes" id="UP000187439"/>
    </source>
</evidence>
<organism evidence="1 2">
    <name type="scientific">Paenibacillus odorifer</name>
    <dbReference type="NCBI Taxonomy" id="189426"/>
    <lineage>
        <taxon>Bacteria</taxon>
        <taxon>Bacillati</taxon>
        <taxon>Bacillota</taxon>
        <taxon>Bacilli</taxon>
        <taxon>Bacillales</taxon>
        <taxon>Paenibacillaceae</taxon>
        <taxon>Paenibacillus</taxon>
    </lineage>
</organism>
<dbReference type="AlphaFoldDB" id="A0A1R0XUP1"/>
<dbReference type="EMBL" id="MPTC01000016">
    <property type="protein sequence ID" value="OMD38851.1"/>
    <property type="molecule type" value="Genomic_DNA"/>
</dbReference>
<sequence length="132" mass="15225">MGCVQGMTKQEITGIGFESFGIGHFFEFHMYSNGKLEFEGVHISRELNGKYEGFVHPKKVLKLLAHIERQRFDDLNYDRPIYGVDCEIATITVHRGTWTKKARVVIGVEPPELRAITRLILWLFDQSKLTKV</sequence>
<proteinExistence type="predicted"/>
<reference evidence="1 2" key="1">
    <citation type="submission" date="2016-10" db="EMBL/GenBank/DDBJ databases">
        <title>Paenibacillus species isolates.</title>
        <authorList>
            <person name="Beno S.M."/>
        </authorList>
    </citation>
    <scope>NUCLEOTIDE SEQUENCE [LARGE SCALE GENOMIC DNA]</scope>
    <source>
        <strain evidence="1 2">FSL H7-0710</strain>
    </source>
</reference>
<name>A0A1R0XUP1_9BACL</name>
<dbReference type="Proteomes" id="UP000187439">
    <property type="component" value="Unassembled WGS sequence"/>
</dbReference>
<accession>A0A1R0XUP1</accession>
<gene>
    <name evidence="1" type="ORF">BSK52_18225</name>
</gene>